<name>A0A8S5T2V2_9CAUD</name>
<proteinExistence type="predicted"/>
<protein>
    <submittedName>
        <fullName evidence="1">Uncharacterized protein</fullName>
    </submittedName>
</protein>
<reference evidence="1" key="1">
    <citation type="journal article" date="2021" name="Proc. Natl. Acad. Sci. U.S.A.">
        <title>A Catalog of Tens of Thousands of Viruses from Human Metagenomes Reveals Hidden Associations with Chronic Diseases.</title>
        <authorList>
            <person name="Tisza M.J."/>
            <person name="Buck C.B."/>
        </authorList>
    </citation>
    <scope>NUCLEOTIDE SEQUENCE</scope>
    <source>
        <strain evidence="1">CtqfO1</strain>
    </source>
</reference>
<evidence type="ECO:0000313" key="1">
    <source>
        <dbReference type="EMBL" id="DAF57574.1"/>
    </source>
</evidence>
<accession>A0A8S5T2V2</accession>
<dbReference type="EMBL" id="BK032734">
    <property type="protein sequence ID" value="DAF57574.1"/>
    <property type="molecule type" value="Genomic_DNA"/>
</dbReference>
<sequence>MASYSDRGKGRFAGDYSYARGTLKDGVFCIWRHDGKKKDGITFTLEELSKAMLLSGNPNYALYRFIKVKDFESVDKWIENTKDELIREGRRRFWEEDIDFGKYSALEERVLDSMCRVIKKLYEMEYEHELC</sequence>
<organism evidence="1">
    <name type="scientific">Myoviridae sp. ctqfO1</name>
    <dbReference type="NCBI Taxonomy" id="2827710"/>
    <lineage>
        <taxon>Viruses</taxon>
        <taxon>Duplodnaviria</taxon>
        <taxon>Heunggongvirae</taxon>
        <taxon>Uroviricota</taxon>
        <taxon>Caudoviricetes</taxon>
    </lineage>
</organism>